<keyword evidence="1" id="KW-1133">Transmembrane helix</keyword>
<reference evidence="2 3" key="1">
    <citation type="submission" date="2014-03" db="EMBL/GenBank/DDBJ databases">
        <title>Structural and functional characterization of polyvalent Staphyloccocal bacteriophage A5W.</title>
        <authorList>
            <person name="Ulatowska M.I."/>
            <person name="Weber-Dabrowska B."/>
            <person name="Sadowy E."/>
            <person name="Krzyszton-Russjan J."/>
            <person name="Gorski A."/>
            <person name="Lobocka M.B."/>
        </authorList>
    </citation>
    <scope>NUCLEOTIDE SEQUENCE [LARGE SCALE GENOMIC DNA]</scope>
</reference>
<accession>W8R5G7</accession>
<dbReference type="RefSeq" id="YP_009782061.1">
    <property type="nucleotide sequence ID" value="NC_047728.1"/>
</dbReference>
<evidence type="ECO:0000256" key="1">
    <source>
        <dbReference type="SAM" id="Phobius"/>
    </source>
</evidence>
<name>W8R5G7_9CAUD</name>
<gene>
    <name evidence="2" type="primary">treB</name>
    <name evidence="2" type="ORF">phi_A5W_ORF212</name>
</gene>
<dbReference type="Proteomes" id="UP000001406">
    <property type="component" value="Segment"/>
</dbReference>
<proteinExistence type="predicted"/>
<feature type="transmembrane region" description="Helical" evidence="1">
    <location>
        <begin position="39"/>
        <end position="60"/>
    </location>
</feature>
<keyword evidence="1" id="KW-0812">Transmembrane</keyword>
<evidence type="ECO:0000313" key="2">
    <source>
        <dbReference type="EMBL" id="AHL83358.1"/>
    </source>
</evidence>
<sequence>MMIGITILITIMSISTISMYIYFLVDLIQSIRYNSFDKVINVITFVLMTVIIASGILAILGI</sequence>
<protein>
    <submittedName>
        <fullName evidence="2">TreB</fullName>
    </submittedName>
</protein>
<evidence type="ECO:0000313" key="3">
    <source>
        <dbReference type="Proteomes" id="UP000001406"/>
    </source>
</evidence>
<dbReference type="EMBL" id="EU418428">
    <property type="protein sequence ID" value="AHL83358.1"/>
    <property type="molecule type" value="Genomic_DNA"/>
</dbReference>
<dbReference type="KEGG" id="vg:54971985"/>
<feature type="transmembrane region" description="Helical" evidence="1">
    <location>
        <begin position="6"/>
        <end position="27"/>
    </location>
</feature>
<dbReference type="GeneID" id="54971985"/>
<organism evidence="2 3">
    <name type="scientific">Staphylococcus phage A5W</name>
    <dbReference type="NCBI Taxonomy" id="516541"/>
    <lineage>
        <taxon>Viruses</taxon>
        <taxon>Duplodnaviria</taxon>
        <taxon>Heunggongvirae</taxon>
        <taxon>Uroviricota</taxon>
        <taxon>Caudoviricetes</taxon>
        <taxon>Herelleviridae</taxon>
        <taxon>Twortvirinae</taxon>
        <taxon>Kayvirus</taxon>
        <taxon>Kayvirus G1</taxon>
    </lineage>
</organism>
<keyword evidence="1" id="KW-0472">Membrane</keyword>